<dbReference type="NCBIfam" id="TIGR00187">
    <property type="entry name" value="ribE"/>
    <property type="match status" value="1"/>
</dbReference>
<keyword evidence="9" id="KW-0677">Repeat</keyword>
<proteinExistence type="predicted"/>
<evidence type="ECO:0000256" key="10">
    <source>
        <dbReference type="NCBIfam" id="TIGR00187"/>
    </source>
</evidence>
<evidence type="ECO:0000256" key="9">
    <source>
        <dbReference type="ARBA" id="ARBA00022737"/>
    </source>
</evidence>
<evidence type="ECO:0000256" key="8">
    <source>
        <dbReference type="ARBA" id="ARBA00022679"/>
    </source>
</evidence>
<protein>
    <recommendedName>
        <fullName evidence="6 10">Riboflavin synthase</fullName>
        <ecNumber evidence="5 10">2.5.1.9</ecNumber>
    </recommendedName>
</protein>
<feature type="repeat" description="Lumazine-binding" evidence="11">
    <location>
        <begin position="118"/>
        <end position="214"/>
    </location>
</feature>
<dbReference type="PIRSF" id="PIRSF000498">
    <property type="entry name" value="Riboflavin_syn_A"/>
    <property type="match status" value="1"/>
</dbReference>
<evidence type="ECO:0000256" key="2">
    <source>
        <dbReference type="ARBA" id="ARBA00002803"/>
    </source>
</evidence>
<dbReference type="STRING" id="320771.Cflav_PD1078"/>
<dbReference type="InterPro" id="IPR001783">
    <property type="entry name" value="Lumazine-bd"/>
</dbReference>
<evidence type="ECO:0000313" key="13">
    <source>
        <dbReference type="EMBL" id="EEF58455.1"/>
    </source>
</evidence>
<dbReference type="AlphaFoldDB" id="B9XNY9"/>
<reference evidence="13 14" key="1">
    <citation type="journal article" date="2011" name="J. Bacteriol.">
        <title>Genome sequence of 'Pedosphaera parvula' Ellin514, an aerobic Verrucomicrobial isolate from pasture soil.</title>
        <authorList>
            <person name="Kant R."/>
            <person name="van Passel M.W."/>
            <person name="Sangwan P."/>
            <person name="Palva A."/>
            <person name="Lucas S."/>
            <person name="Copeland A."/>
            <person name="Lapidus A."/>
            <person name="Glavina Del Rio T."/>
            <person name="Dalin E."/>
            <person name="Tice H."/>
            <person name="Bruce D."/>
            <person name="Goodwin L."/>
            <person name="Pitluck S."/>
            <person name="Chertkov O."/>
            <person name="Larimer F.W."/>
            <person name="Land M.L."/>
            <person name="Hauser L."/>
            <person name="Brettin T.S."/>
            <person name="Detter J.C."/>
            <person name="Han S."/>
            <person name="de Vos W.M."/>
            <person name="Janssen P.H."/>
            <person name="Smidt H."/>
        </authorList>
    </citation>
    <scope>NUCLEOTIDE SEQUENCE [LARGE SCALE GENOMIC DNA]</scope>
    <source>
        <strain evidence="13 14">Ellin514</strain>
    </source>
</reference>
<dbReference type="FunFam" id="2.40.30.20:FF:000003">
    <property type="entry name" value="Riboflavin synthase, alpha subunit"/>
    <property type="match status" value="1"/>
</dbReference>
<feature type="domain" description="Lumazine-binding" evidence="12">
    <location>
        <begin position="16"/>
        <end position="117"/>
    </location>
</feature>
<accession>B9XNY9</accession>
<evidence type="ECO:0000313" key="14">
    <source>
        <dbReference type="Proteomes" id="UP000003688"/>
    </source>
</evidence>
<comment type="caution">
    <text evidence="13">The sequence shown here is derived from an EMBL/GenBank/DDBJ whole genome shotgun (WGS) entry which is preliminary data.</text>
</comment>
<organism evidence="13 14">
    <name type="scientific">Pedosphaera parvula (strain Ellin514)</name>
    <dbReference type="NCBI Taxonomy" id="320771"/>
    <lineage>
        <taxon>Bacteria</taxon>
        <taxon>Pseudomonadati</taxon>
        <taxon>Verrucomicrobiota</taxon>
        <taxon>Pedosphaerae</taxon>
        <taxon>Pedosphaerales</taxon>
        <taxon>Pedosphaeraceae</taxon>
        <taxon>Pedosphaera</taxon>
    </lineage>
</organism>
<feature type="domain" description="Lumazine-binding" evidence="12">
    <location>
        <begin position="118"/>
        <end position="214"/>
    </location>
</feature>
<keyword evidence="8" id="KW-0808">Transferase</keyword>
<evidence type="ECO:0000256" key="11">
    <source>
        <dbReference type="PROSITE-ProRule" id="PRU00524"/>
    </source>
</evidence>
<evidence type="ECO:0000256" key="4">
    <source>
        <dbReference type="ARBA" id="ARBA00011233"/>
    </source>
</evidence>
<dbReference type="CDD" id="cd00402">
    <property type="entry name" value="Riboflavin_synthase_like"/>
    <property type="match status" value="1"/>
</dbReference>
<dbReference type="NCBIfam" id="NF009566">
    <property type="entry name" value="PRK13020.1"/>
    <property type="match status" value="1"/>
</dbReference>
<comment type="catalytic activity">
    <reaction evidence="1">
        <text>2 6,7-dimethyl-8-(1-D-ribityl)lumazine + H(+) = 5-amino-6-(D-ribitylamino)uracil + riboflavin</text>
        <dbReference type="Rhea" id="RHEA:20772"/>
        <dbReference type="ChEBI" id="CHEBI:15378"/>
        <dbReference type="ChEBI" id="CHEBI:15934"/>
        <dbReference type="ChEBI" id="CHEBI:57986"/>
        <dbReference type="ChEBI" id="CHEBI:58201"/>
        <dbReference type="EC" id="2.5.1.9"/>
    </reaction>
</comment>
<dbReference type="FunFam" id="2.40.30.20:FF:000004">
    <property type="entry name" value="Riboflavin synthase, alpha subunit"/>
    <property type="match status" value="1"/>
</dbReference>
<dbReference type="PANTHER" id="PTHR21098">
    <property type="entry name" value="RIBOFLAVIN SYNTHASE ALPHA CHAIN"/>
    <property type="match status" value="1"/>
</dbReference>
<dbReference type="PANTHER" id="PTHR21098:SF0">
    <property type="entry name" value="RIBOFLAVIN SYNTHASE"/>
    <property type="match status" value="1"/>
</dbReference>
<dbReference type="Pfam" id="PF00677">
    <property type="entry name" value="Lum_binding"/>
    <property type="match status" value="2"/>
</dbReference>
<dbReference type="GO" id="GO:0009231">
    <property type="term" value="P:riboflavin biosynthetic process"/>
    <property type="evidence" value="ECO:0007669"/>
    <property type="project" value="UniProtKB-KW"/>
</dbReference>
<evidence type="ECO:0000259" key="12">
    <source>
        <dbReference type="PROSITE" id="PS51177"/>
    </source>
</evidence>
<dbReference type="EMBL" id="ABOX02000043">
    <property type="protein sequence ID" value="EEF58455.1"/>
    <property type="molecule type" value="Genomic_DNA"/>
</dbReference>
<dbReference type="InterPro" id="IPR026017">
    <property type="entry name" value="Lumazine-bd_dom"/>
</dbReference>
<dbReference type="NCBIfam" id="NF006767">
    <property type="entry name" value="PRK09289.1"/>
    <property type="match status" value="1"/>
</dbReference>
<dbReference type="InterPro" id="IPR017938">
    <property type="entry name" value="Riboflavin_synthase-like_b-brl"/>
</dbReference>
<name>B9XNY9_PEDPL</name>
<gene>
    <name evidence="13" type="ORF">Cflav_PD1078</name>
</gene>
<dbReference type="SUPFAM" id="SSF63380">
    <property type="entry name" value="Riboflavin synthase domain-like"/>
    <property type="match status" value="2"/>
</dbReference>
<dbReference type="Proteomes" id="UP000003688">
    <property type="component" value="Unassembled WGS sequence"/>
</dbReference>
<dbReference type="InterPro" id="IPR023366">
    <property type="entry name" value="ATP_synth_asu-like_sf"/>
</dbReference>
<evidence type="ECO:0000256" key="6">
    <source>
        <dbReference type="ARBA" id="ARBA00013950"/>
    </source>
</evidence>
<comment type="subunit">
    <text evidence="4">Homotrimer.</text>
</comment>
<dbReference type="Gene3D" id="2.40.30.20">
    <property type="match status" value="2"/>
</dbReference>
<evidence type="ECO:0000256" key="1">
    <source>
        <dbReference type="ARBA" id="ARBA00000968"/>
    </source>
</evidence>
<keyword evidence="14" id="KW-1185">Reference proteome</keyword>
<comment type="function">
    <text evidence="2">Catalyzes the dismutation of two molecules of 6,7-dimethyl-8-ribityllumazine, resulting in the formation of riboflavin and 5-amino-6-(D-ribitylamino)uracil.</text>
</comment>
<evidence type="ECO:0000256" key="3">
    <source>
        <dbReference type="ARBA" id="ARBA00004887"/>
    </source>
</evidence>
<sequence>MGIERRALSGYVGGSMFTGIVEETGTIERIKPSVKSIELVVRAKICARGLKLGESVSVNGCCLTVVKVSAVKKGGGKLVHFDLLQETWNRTNLQSAKVGSLVNLERALAVGARLGGHFVTGHIDGTGRIIRWERSGQDHVLEIAAPAEVMRYVIFKGSIAVDGISLTVAQVSKKSFRIWIIPHTFEVTALRERAVGDAVNLEADLLGKYVHQFVSVRE</sequence>
<dbReference type="RefSeq" id="WP_007417525.1">
    <property type="nucleotide sequence ID" value="NZ_ABOX02000043.1"/>
</dbReference>
<dbReference type="GO" id="GO:0004746">
    <property type="term" value="F:riboflavin synthase activity"/>
    <property type="evidence" value="ECO:0007669"/>
    <property type="project" value="UniProtKB-UniRule"/>
</dbReference>
<dbReference type="PROSITE" id="PS51177">
    <property type="entry name" value="LUMAZINE_BIND"/>
    <property type="match status" value="2"/>
</dbReference>
<evidence type="ECO:0000256" key="5">
    <source>
        <dbReference type="ARBA" id="ARBA00012827"/>
    </source>
</evidence>
<feature type="repeat" description="Lumazine-binding" evidence="11">
    <location>
        <begin position="16"/>
        <end position="117"/>
    </location>
</feature>
<comment type="pathway">
    <text evidence="3">Cofactor biosynthesis; riboflavin biosynthesis; riboflavin from 2-hydroxy-3-oxobutyl phosphate and 5-amino-6-(D-ribitylamino)uracil: step 2/2.</text>
</comment>
<dbReference type="EC" id="2.5.1.9" evidence="5 10"/>
<keyword evidence="7" id="KW-0686">Riboflavin biosynthesis</keyword>
<evidence type="ECO:0000256" key="7">
    <source>
        <dbReference type="ARBA" id="ARBA00022619"/>
    </source>
</evidence>